<protein>
    <submittedName>
        <fullName evidence="1">Uncharacterized protein</fullName>
    </submittedName>
</protein>
<sequence length="88" mass="10044">MADMKCKISTILMIVVKLKEQLLESEKEIHQLGEGIDGVSSKNSSISSVLSMEANIDPVFQREFGYDDVFYVGEDSYINRMELENLYM</sequence>
<evidence type="ECO:0000313" key="2">
    <source>
        <dbReference type="Proteomes" id="UP001472677"/>
    </source>
</evidence>
<keyword evidence="2" id="KW-1185">Reference proteome</keyword>
<dbReference type="EMBL" id="JBBPBM010000004">
    <property type="protein sequence ID" value="KAK8587564.1"/>
    <property type="molecule type" value="Genomic_DNA"/>
</dbReference>
<accession>A0ABR2FU30</accession>
<comment type="caution">
    <text evidence="1">The sequence shown here is derived from an EMBL/GenBank/DDBJ whole genome shotgun (WGS) entry which is preliminary data.</text>
</comment>
<organism evidence="1 2">
    <name type="scientific">Hibiscus sabdariffa</name>
    <name type="common">roselle</name>
    <dbReference type="NCBI Taxonomy" id="183260"/>
    <lineage>
        <taxon>Eukaryota</taxon>
        <taxon>Viridiplantae</taxon>
        <taxon>Streptophyta</taxon>
        <taxon>Embryophyta</taxon>
        <taxon>Tracheophyta</taxon>
        <taxon>Spermatophyta</taxon>
        <taxon>Magnoliopsida</taxon>
        <taxon>eudicotyledons</taxon>
        <taxon>Gunneridae</taxon>
        <taxon>Pentapetalae</taxon>
        <taxon>rosids</taxon>
        <taxon>malvids</taxon>
        <taxon>Malvales</taxon>
        <taxon>Malvaceae</taxon>
        <taxon>Malvoideae</taxon>
        <taxon>Hibiscus</taxon>
    </lineage>
</organism>
<reference evidence="1 2" key="1">
    <citation type="journal article" date="2024" name="G3 (Bethesda)">
        <title>Genome assembly of Hibiscus sabdariffa L. provides insights into metabolisms of medicinal natural products.</title>
        <authorList>
            <person name="Kim T."/>
        </authorList>
    </citation>
    <scope>NUCLEOTIDE SEQUENCE [LARGE SCALE GENOMIC DNA]</scope>
    <source>
        <strain evidence="1">TK-2024</strain>
        <tissue evidence="1">Old leaves</tissue>
    </source>
</reference>
<gene>
    <name evidence="1" type="ORF">V6N12_022050</name>
</gene>
<name>A0ABR2FU30_9ROSI</name>
<dbReference type="Proteomes" id="UP001472677">
    <property type="component" value="Unassembled WGS sequence"/>
</dbReference>
<proteinExistence type="predicted"/>
<evidence type="ECO:0000313" key="1">
    <source>
        <dbReference type="EMBL" id="KAK8587564.1"/>
    </source>
</evidence>